<dbReference type="STRING" id="585529.HMPREF0291_11427"/>
<dbReference type="CDD" id="cd02808">
    <property type="entry name" value="GltS_FMN"/>
    <property type="match status" value="1"/>
</dbReference>
<dbReference type="InterPro" id="IPR024188">
    <property type="entry name" value="GltB"/>
</dbReference>
<organism evidence="4 5">
    <name type="scientific">Corynebacterium genitalium ATCC 33030</name>
    <dbReference type="NCBI Taxonomy" id="585529"/>
    <lineage>
        <taxon>Bacteria</taxon>
        <taxon>Bacillati</taxon>
        <taxon>Actinomycetota</taxon>
        <taxon>Actinomycetes</taxon>
        <taxon>Mycobacteriales</taxon>
        <taxon>Corynebacteriaceae</taxon>
        <taxon>Corynebacterium</taxon>
    </lineage>
</organism>
<evidence type="ECO:0000313" key="5">
    <source>
        <dbReference type="Proteomes" id="UP000004208"/>
    </source>
</evidence>
<evidence type="ECO:0000256" key="2">
    <source>
        <dbReference type="PIRNR" id="PIRNR006429"/>
    </source>
</evidence>
<accession>D7WFE3</accession>
<dbReference type="Gene3D" id="3.20.20.70">
    <property type="entry name" value="Aldolase class I"/>
    <property type="match status" value="1"/>
</dbReference>
<dbReference type="InterPro" id="IPR027283">
    <property type="entry name" value="YerD"/>
</dbReference>
<feature type="domain" description="Glutamate synthase" evidence="3">
    <location>
        <begin position="144"/>
        <end position="460"/>
    </location>
</feature>
<evidence type="ECO:0000313" key="4">
    <source>
        <dbReference type="EMBL" id="EFK53770.1"/>
    </source>
</evidence>
<dbReference type="RefSeq" id="WP_005289803.1">
    <property type="nucleotide sequence ID" value="NZ_CM000961.1"/>
</dbReference>
<name>D7WFE3_9CORY</name>
<dbReference type="PIRSF" id="PIRSF500060">
    <property type="entry name" value="UCP500060"/>
    <property type="match status" value="1"/>
</dbReference>
<dbReference type="eggNOG" id="COG0069">
    <property type="taxonomic scope" value="Bacteria"/>
</dbReference>
<keyword evidence="5" id="KW-1185">Reference proteome</keyword>
<dbReference type="PIRSF" id="PIRSF006429">
    <property type="entry name" value="GOGAT_lg_2"/>
    <property type="match status" value="1"/>
</dbReference>
<proteinExistence type="inferred from homology"/>
<reference evidence="4" key="1">
    <citation type="submission" date="2010-06" db="EMBL/GenBank/DDBJ databases">
        <authorList>
            <person name="Muzny D."/>
            <person name="Qin X."/>
            <person name="Buhay C."/>
            <person name="Dugan-Rocha S."/>
            <person name="Ding Y."/>
            <person name="Chen G."/>
            <person name="Hawes A."/>
            <person name="Holder M."/>
            <person name="Jhangiani S."/>
            <person name="Johnson A."/>
            <person name="Khan Z."/>
            <person name="Li Z."/>
            <person name="Liu W."/>
            <person name="Liu X."/>
            <person name="Perez L."/>
            <person name="Shen H."/>
            <person name="Wang Q."/>
            <person name="Watt J."/>
            <person name="Xi L."/>
            <person name="Xin Y."/>
            <person name="Zhou J."/>
            <person name="Deng J."/>
            <person name="Jiang H."/>
            <person name="Liu Y."/>
            <person name="Qu J."/>
            <person name="Song X.-Z."/>
            <person name="Zhang L."/>
            <person name="Villasana D."/>
            <person name="Johnson A."/>
            <person name="Liu J."/>
            <person name="Liyanage D."/>
            <person name="Lorensuhewa L."/>
            <person name="Robinson T."/>
            <person name="Song A."/>
            <person name="Song B.-B."/>
            <person name="Dinh H."/>
            <person name="Thornton R."/>
            <person name="Coyle M."/>
            <person name="Francisco L."/>
            <person name="Jackson L."/>
            <person name="Javaid M."/>
            <person name="Korchina V."/>
            <person name="Kovar C."/>
            <person name="Mata R."/>
            <person name="Mathew T."/>
            <person name="Ngo R."/>
            <person name="Nguyen L."/>
            <person name="Nguyen N."/>
            <person name="Okwuonu G."/>
            <person name="Ongeri F."/>
            <person name="Pham C."/>
            <person name="Simmons D."/>
            <person name="Wilczek-Boney K."/>
            <person name="Hale W."/>
            <person name="Jakkamsetti A."/>
            <person name="Pham P."/>
            <person name="Ruth R."/>
            <person name="San Lucas F."/>
            <person name="Warren J."/>
            <person name="Zhang J."/>
            <person name="Zhao Z."/>
            <person name="Zhou C."/>
            <person name="Zhu D."/>
            <person name="Lee S."/>
            <person name="Bess C."/>
            <person name="Blankenburg K."/>
            <person name="Forbes L."/>
            <person name="Fu Q."/>
            <person name="Gubbala S."/>
            <person name="Hirani K."/>
            <person name="Jayaseelan J.C."/>
            <person name="Lara F."/>
            <person name="Munidasa M."/>
            <person name="Palculict T."/>
            <person name="Patil S."/>
            <person name="Pu L.-L."/>
            <person name="Saada N."/>
            <person name="Tang L."/>
            <person name="Weissenberger G."/>
            <person name="Zhu Y."/>
            <person name="Hemphill L."/>
            <person name="Shang Y."/>
            <person name="Youmans B."/>
            <person name="Ayvaz T."/>
            <person name="Ross M."/>
            <person name="Santibanez J."/>
            <person name="Aqrawi P."/>
            <person name="Gross S."/>
            <person name="Joshi V."/>
            <person name="Fowler G."/>
            <person name="Nazareth L."/>
            <person name="Reid J."/>
            <person name="Worley K."/>
            <person name="Petrosino J."/>
            <person name="Highlander S."/>
            <person name="Gibbs R."/>
        </authorList>
    </citation>
    <scope>NUCLEOTIDE SEQUENCE [LARGE SCALE GENOMIC DNA]</scope>
    <source>
        <strain evidence="4">ATCC 33030</strain>
    </source>
</reference>
<dbReference type="Proteomes" id="UP000004208">
    <property type="component" value="Unassembled WGS sequence"/>
</dbReference>
<dbReference type="AlphaFoldDB" id="D7WFE3"/>
<gene>
    <name evidence="4" type="ORF">HMPREF0291_11427</name>
</gene>
<comment type="caution">
    <text evidence="4">The sequence shown here is derived from an EMBL/GenBank/DDBJ whole genome shotgun (WGS) entry which is preliminary data.</text>
</comment>
<dbReference type="HOGENOM" id="CLU_026563_1_0_11"/>
<evidence type="ECO:0000256" key="1">
    <source>
        <dbReference type="ARBA" id="ARBA00009716"/>
    </source>
</evidence>
<evidence type="ECO:0000259" key="3">
    <source>
        <dbReference type="Pfam" id="PF01645"/>
    </source>
</evidence>
<protein>
    <submittedName>
        <fullName evidence="4">Glutamate synthase domain protein</fullName>
    </submittedName>
</protein>
<dbReference type="InterPro" id="IPR002932">
    <property type="entry name" value="Glu_synthdom"/>
</dbReference>
<dbReference type="GO" id="GO:0006537">
    <property type="term" value="P:glutamate biosynthetic process"/>
    <property type="evidence" value="ECO:0007669"/>
    <property type="project" value="InterPro"/>
</dbReference>
<dbReference type="PANTHER" id="PTHR43819:SF1">
    <property type="entry name" value="ARCHAEAL-TYPE GLUTAMATE SYNTHASE [NADPH]"/>
    <property type="match status" value="1"/>
</dbReference>
<dbReference type="GO" id="GO:0015930">
    <property type="term" value="F:glutamate synthase activity"/>
    <property type="evidence" value="ECO:0007669"/>
    <property type="project" value="InterPro"/>
</dbReference>
<dbReference type="Pfam" id="PF01645">
    <property type="entry name" value="Glu_synthase"/>
    <property type="match status" value="1"/>
</dbReference>
<sequence length="524" mass="56473">MGKRFSSISKLVGSNPGKTVAGAVAAAAAGLAANDLIQPKNNILRNYPVLGHARYLAKEIRPEIHQYFIEGEADGKPFDAQTREVINQRADGTDGERSFGTEREVSQAGYEYLVHSVVPAEVPEDPPRVNIGGAECSQPYDMALMNISGMSFGALSANAIRALNKGAELGGFAHNTGEGGLSKYHLENNGDIVWQLGTGYFGCRTEDGGFDEAKFKDIAQIDQVKMIELKLSQGAKPGLGGMLPGPKVTEEIARVRDIPVGEDCLSPSRHRVFSTPVELIEFIAHIREVSGGKPIGFKMCVGSMIDVLSICKAIEQVGTAPDFITIDGAEGGTAAAPLEFEDHMGLPLTEGLQMMHNALVGTNLRDKVKLGASGKVAASNDIVKRLIQGADYTNSARAMMMAVGCIQAQKCQTGKCPSGVATQSNWRQRAIDVDLKAQRVQRFQQATVRQATTMMAACGASHPDDLTPAMLRKVIEPGVTLSYEALFDWLEPGQLLDDAPSQWSEAWRHASPDEFRLPVKTQHR</sequence>
<dbReference type="InterPro" id="IPR013785">
    <property type="entry name" value="Aldolase_TIM"/>
</dbReference>
<comment type="similarity">
    <text evidence="1 2">Belongs to the glutamate synthase family.</text>
</comment>
<dbReference type="EMBL" id="ACLJ02000003">
    <property type="protein sequence ID" value="EFK53770.1"/>
    <property type="molecule type" value="Genomic_DNA"/>
</dbReference>
<dbReference type="OrthoDB" id="9758182at2"/>
<dbReference type="PANTHER" id="PTHR43819">
    <property type="entry name" value="ARCHAEAL-TYPE GLUTAMATE SYNTHASE [NADPH]"/>
    <property type="match status" value="1"/>
</dbReference>
<dbReference type="SUPFAM" id="SSF51395">
    <property type="entry name" value="FMN-linked oxidoreductases"/>
    <property type="match status" value="1"/>
</dbReference>